<dbReference type="Gene3D" id="3.30.590.10">
    <property type="entry name" value="Glutamine synthetase/guanido kinase, catalytic domain"/>
    <property type="match status" value="1"/>
</dbReference>
<dbReference type="OrthoDB" id="3277468at2"/>
<dbReference type="SMART" id="SM01230">
    <property type="entry name" value="Gln-synt_C"/>
    <property type="match status" value="1"/>
</dbReference>
<reference evidence="8 9" key="1">
    <citation type="submission" date="2016-10" db="EMBL/GenBank/DDBJ databases">
        <authorList>
            <person name="de Groot N.N."/>
        </authorList>
    </citation>
    <scope>NUCLEOTIDE SEQUENCE [LARGE SCALE GENOMIC DNA]</scope>
    <source>
        <strain evidence="8 9">DSM 21800</strain>
    </source>
</reference>
<dbReference type="GO" id="GO:0004356">
    <property type="term" value="F:glutamine synthetase activity"/>
    <property type="evidence" value="ECO:0007669"/>
    <property type="project" value="InterPro"/>
</dbReference>
<accession>A0A1H1U212</accession>
<dbReference type="RefSeq" id="WP_091525400.1">
    <property type="nucleotide sequence ID" value="NZ_LT629772.1"/>
</dbReference>
<keyword evidence="9" id="KW-1185">Reference proteome</keyword>
<comment type="similarity">
    <text evidence="2 5 6">Belongs to the glutamine synthetase family.</text>
</comment>
<dbReference type="SUPFAM" id="SSF55931">
    <property type="entry name" value="Glutamine synthetase/guanido kinase"/>
    <property type="match status" value="1"/>
</dbReference>
<dbReference type="PANTHER" id="PTHR43785:SF12">
    <property type="entry name" value="TYPE-1 GLUTAMINE SYNTHETASE 2"/>
    <property type="match status" value="1"/>
</dbReference>
<organism evidence="8 9">
    <name type="scientific">Microlunatus soli</name>
    <dbReference type="NCBI Taxonomy" id="630515"/>
    <lineage>
        <taxon>Bacteria</taxon>
        <taxon>Bacillati</taxon>
        <taxon>Actinomycetota</taxon>
        <taxon>Actinomycetes</taxon>
        <taxon>Propionibacteriales</taxon>
        <taxon>Propionibacteriaceae</taxon>
        <taxon>Microlunatus</taxon>
    </lineage>
</organism>
<dbReference type="InterPro" id="IPR014746">
    <property type="entry name" value="Gln_synth/guanido_kin_cat_dom"/>
</dbReference>
<dbReference type="InterPro" id="IPR036651">
    <property type="entry name" value="Gln_synt_N_sf"/>
</dbReference>
<dbReference type="PROSITE" id="PS51987">
    <property type="entry name" value="GS_CATALYTIC"/>
    <property type="match status" value="1"/>
</dbReference>
<keyword evidence="4" id="KW-0460">Magnesium</keyword>
<evidence type="ECO:0000256" key="5">
    <source>
        <dbReference type="PROSITE-ProRule" id="PRU01331"/>
    </source>
</evidence>
<evidence type="ECO:0000313" key="8">
    <source>
        <dbReference type="EMBL" id="SDS66507.1"/>
    </source>
</evidence>
<dbReference type="EMBL" id="LT629772">
    <property type="protein sequence ID" value="SDS66507.1"/>
    <property type="molecule type" value="Genomic_DNA"/>
</dbReference>
<dbReference type="AlphaFoldDB" id="A0A1H1U212"/>
<evidence type="ECO:0000256" key="3">
    <source>
        <dbReference type="ARBA" id="ARBA00022598"/>
    </source>
</evidence>
<evidence type="ECO:0000256" key="1">
    <source>
        <dbReference type="ARBA" id="ARBA00001946"/>
    </source>
</evidence>
<dbReference type="PROSITE" id="PS00181">
    <property type="entry name" value="GLNA_ATP"/>
    <property type="match status" value="1"/>
</dbReference>
<dbReference type="PANTHER" id="PTHR43785">
    <property type="entry name" value="GAMMA-GLUTAMYLPUTRESCINE SYNTHETASE"/>
    <property type="match status" value="1"/>
</dbReference>
<evidence type="ECO:0000313" key="9">
    <source>
        <dbReference type="Proteomes" id="UP000199103"/>
    </source>
</evidence>
<evidence type="ECO:0000256" key="2">
    <source>
        <dbReference type="ARBA" id="ARBA00009897"/>
    </source>
</evidence>
<sequence>MTSSSLTQDLLDRQVSTLIGTVWNPNGLLLAKTVPTQRADAFVETGLGASPTWHGFTIDQGGIAVTKAISPVGDLRLRIDPDAVRVIGDGFAWGPARFVTQEGGPVAECGRGALARIEESLQQQGISALVGHELEFQLAAADGSPLPTTGWAPYSLAGVLQHEDFVRELYRMAAVAGLQIQQLHAEYAMRQFEFCLEPQSPVAAADSLALARLVVQRAAHATGLGVSFSPKPYATDAGNGAHQHFSLSRNGTPLFSDGTGPHGLTDDGAAAVGRVVELLPELQAVFAGSILSATRMAPGTWAGAHAAWGLENREVAVRLIAATPSNPLGAHVEVKIIDPSSSGYIASAGVLAAMLDGITRATTLPAEATCDPGAMTEQERAAAGITVLTDDHRTALDRLDASTAVRGLIGDGLVDAIVAGRRHEADNYGDLSPEALTERFRFAWSL</sequence>
<dbReference type="InterPro" id="IPR008146">
    <property type="entry name" value="Gln_synth_cat_dom"/>
</dbReference>
<gene>
    <name evidence="8" type="ORF">SAMN04489812_2609</name>
</gene>
<dbReference type="GO" id="GO:0006542">
    <property type="term" value="P:glutamine biosynthetic process"/>
    <property type="evidence" value="ECO:0007669"/>
    <property type="project" value="InterPro"/>
</dbReference>
<evidence type="ECO:0000256" key="6">
    <source>
        <dbReference type="RuleBase" id="RU000384"/>
    </source>
</evidence>
<protein>
    <submittedName>
        <fullName evidence="8">L-glutamine synthetase</fullName>
    </submittedName>
</protein>
<dbReference type="Gene3D" id="3.10.20.70">
    <property type="entry name" value="Glutamine synthetase, N-terminal domain"/>
    <property type="match status" value="1"/>
</dbReference>
<dbReference type="STRING" id="630515.SAMN04489812_2609"/>
<dbReference type="InterPro" id="IPR027303">
    <property type="entry name" value="Gln_synth_gly_rich_site"/>
</dbReference>
<evidence type="ECO:0000259" key="7">
    <source>
        <dbReference type="PROSITE" id="PS51987"/>
    </source>
</evidence>
<dbReference type="Proteomes" id="UP000199103">
    <property type="component" value="Chromosome I"/>
</dbReference>
<name>A0A1H1U212_9ACTN</name>
<proteinExistence type="inferred from homology"/>
<comment type="cofactor">
    <cofactor evidence="1">
        <name>Mg(2+)</name>
        <dbReference type="ChEBI" id="CHEBI:18420"/>
    </cofactor>
</comment>
<keyword evidence="3" id="KW-0436">Ligase</keyword>
<dbReference type="Pfam" id="PF00120">
    <property type="entry name" value="Gln-synt_C"/>
    <property type="match status" value="1"/>
</dbReference>
<evidence type="ECO:0000256" key="4">
    <source>
        <dbReference type="ARBA" id="ARBA00022842"/>
    </source>
</evidence>
<feature type="domain" description="GS catalytic" evidence="7">
    <location>
        <begin position="110"/>
        <end position="446"/>
    </location>
</feature>